<sequence length="119" mass="12764">MSREAITHFLLKFVTRAAGAGRPYQLMGVRDSRHGERRGVLRDQRHFVGILGCPAHGNLPVDVRTYAIEVVGLIVGGLAAAPLAGFVARLAPARYLTIAVGLLVLGLAAWQIVRAVKLT</sequence>
<dbReference type="EMBL" id="JAAMRR010000284">
    <property type="protein sequence ID" value="NGX94701.1"/>
    <property type="molecule type" value="Genomic_DNA"/>
</dbReference>
<gene>
    <name evidence="2" type="ORF">G4V63_05560</name>
</gene>
<evidence type="ECO:0000256" key="1">
    <source>
        <dbReference type="SAM" id="Phobius"/>
    </source>
</evidence>
<keyword evidence="1" id="KW-0472">Membrane</keyword>
<evidence type="ECO:0000313" key="3">
    <source>
        <dbReference type="Proteomes" id="UP000480266"/>
    </source>
</evidence>
<proteinExistence type="predicted"/>
<feature type="transmembrane region" description="Helical" evidence="1">
    <location>
        <begin position="66"/>
        <end position="88"/>
    </location>
</feature>
<keyword evidence="1" id="KW-0812">Transmembrane</keyword>
<evidence type="ECO:0000313" key="2">
    <source>
        <dbReference type="EMBL" id="NGX94701.1"/>
    </source>
</evidence>
<organism evidence="2 3">
    <name type="scientific">Candidatus Afipia apatlaquensis</name>
    <dbReference type="NCBI Taxonomy" id="2712852"/>
    <lineage>
        <taxon>Bacteria</taxon>
        <taxon>Pseudomonadati</taxon>
        <taxon>Pseudomonadota</taxon>
        <taxon>Alphaproteobacteria</taxon>
        <taxon>Hyphomicrobiales</taxon>
        <taxon>Nitrobacteraceae</taxon>
        <taxon>Afipia</taxon>
    </lineage>
</organism>
<name>A0A7C9REC6_9BRAD</name>
<reference evidence="2" key="1">
    <citation type="submission" date="2020-02" db="EMBL/GenBank/DDBJ databases">
        <title>Draft genome sequence of Candidatus Afipia apatlaquensis IBT-C3, a potential strain for decolorization of textile dyes.</title>
        <authorList>
            <person name="Sanchez-Reyes A."/>
            <person name="Breton-Deval L."/>
            <person name="Mangelson H."/>
            <person name="Sanchez-Flores A."/>
        </authorList>
    </citation>
    <scope>NUCLEOTIDE SEQUENCE [LARGE SCALE GENOMIC DNA]</scope>
    <source>
        <strain evidence="2">IBT-C3</strain>
    </source>
</reference>
<keyword evidence="1" id="KW-1133">Transmembrane helix</keyword>
<feature type="transmembrane region" description="Helical" evidence="1">
    <location>
        <begin position="95"/>
        <end position="113"/>
    </location>
</feature>
<comment type="caution">
    <text evidence="2">The sequence shown here is derived from an EMBL/GenBank/DDBJ whole genome shotgun (WGS) entry which is preliminary data.</text>
</comment>
<protein>
    <submittedName>
        <fullName evidence="2">Uncharacterized protein</fullName>
    </submittedName>
</protein>
<dbReference type="Proteomes" id="UP000480266">
    <property type="component" value="Unassembled WGS sequence"/>
</dbReference>
<keyword evidence="3" id="KW-1185">Reference proteome</keyword>
<dbReference type="AlphaFoldDB" id="A0A7C9REC6"/>
<accession>A0A7C9REC6</accession>